<gene>
    <name evidence="1" type="ORF">O181_110328</name>
</gene>
<feature type="non-terminal residue" evidence="1">
    <location>
        <position position="68"/>
    </location>
</feature>
<proteinExistence type="predicted"/>
<comment type="caution">
    <text evidence="1">The sequence shown here is derived from an EMBL/GenBank/DDBJ whole genome shotgun (WGS) entry which is preliminary data.</text>
</comment>
<dbReference type="Proteomes" id="UP000765509">
    <property type="component" value="Unassembled WGS sequence"/>
</dbReference>
<accession>A0A9Q3JXJ7</accession>
<evidence type="ECO:0000313" key="1">
    <source>
        <dbReference type="EMBL" id="MBW0570613.1"/>
    </source>
</evidence>
<sequence length="68" mass="7861">MLGQRLPKEGGSFHQQKSVNWKTIKQDQIQASKFFAVKVESFSSLIDSIKKAFWQNSQYRSILQDLGK</sequence>
<dbReference type="AlphaFoldDB" id="A0A9Q3JXJ7"/>
<keyword evidence="2" id="KW-1185">Reference proteome</keyword>
<organism evidence="1 2">
    <name type="scientific">Austropuccinia psidii MF-1</name>
    <dbReference type="NCBI Taxonomy" id="1389203"/>
    <lineage>
        <taxon>Eukaryota</taxon>
        <taxon>Fungi</taxon>
        <taxon>Dikarya</taxon>
        <taxon>Basidiomycota</taxon>
        <taxon>Pucciniomycotina</taxon>
        <taxon>Pucciniomycetes</taxon>
        <taxon>Pucciniales</taxon>
        <taxon>Sphaerophragmiaceae</taxon>
        <taxon>Austropuccinia</taxon>
    </lineage>
</organism>
<protein>
    <submittedName>
        <fullName evidence="1">Uncharacterized protein</fullName>
    </submittedName>
</protein>
<dbReference type="EMBL" id="AVOT02086557">
    <property type="protein sequence ID" value="MBW0570613.1"/>
    <property type="molecule type" value="Genomic_DNA"/>
</dbReference>
<evidence type="ECO:0000313" key="2">
    <source>
        <dbReference type="Proteomes" id="UP000765509"/>
    </source>
</evidence>
<name>A0A9Q3JXJ7_9BASI</name>
<reference evidence="1" key="1">
    <citation type="submission" date="2021-03" db="EMBL/GenBank/DDBJ databases">
        <title>Draft genome sequence of rust myrtle Austropuccinia psidii MF-1, a brazilian biotype.</title>
        <authorList>
            <person name="Quecine M.C."/>
            <person name="Pachon D.M.R."/>
            <person name="Bonatelli M.L."/>
            <person name="Correr F.H."/>
            <person name="Franceschini L.M."/>
            <person name="Leite T.F."/>
            <person name="Margarido G.R.A."/>
            <person name="Almeida C.A."/>
            <person name="Ferrarezi J.A."/>
            <person name="Labate C.A."/>
        </authorList>
    </citation>
    <scope>NUCLEOTIDE SEQUENCE</scope>
    <source>
        <strain evidence="1">MF-1</strain>
    </source>
</reference>